<dbReference type="GO" id="GO:0005886">
    <property type="term" value="C:plasma membrane"/>
    <property type="evidence" value="ECO:0007669"/>
    <property type="project" value="UniProtKB-SubCell"/>
</dbReference>
<comment type="similarity">
    <text evidence="2 7">Belongs to the DedA family.</text>
</comment>
<dbReference type="Proteomes" id="UP000197065">
    <property type="component" value="Unassembled WGS sequence"/>
</dbReference>
<evidence type="ECO:0000313" key="9">
    <source>
        <dbReference type="EMBL" id="SNB51026.1"/>
    </source>
</evidence>
<keyword evidence="4 7" id="KW-0812">Transmembrane</keyword>
<dbReference type="InterPro" id="IPR032816">
    <property type="entry name" value="VTT_dom"/>
</dbReference>
<proteinExistence type="inferred from homology"/>
<dbReference type="AlphaFoldDB" id="A0A212PVN4"/>
<organism evidence="9 10">
    <name type="scientific">Arboricoccus pini</name>
    <dbReference type="NCBI Taxonomy" id="1963835"/>
    <lineage>
        <taxon>Bacteria</taxon>
        <taxon>Pseudomonadati</taxon>
        <taxon>Pseudomonadota</taxon>
        <taxon>Alphaproteobacteria</taxon>
        <taxon>Geminicoccales</taxon>
        <taxon>Geminicoccaceae</taxon>
        <taxon>Arboricoccus</taxon>
    </lineage>
</organism>
<feature type="domain" description="VTT" evidence="8">
    <location>
        <begin position="41"/>
        <end position="165"/>
    </location>
</feature>
<dbReference type="Pfam" id="PF09335">
    <property type="entry name" value="VTT_dom"/>
    <property type="match status" value="1"/>
</dbReference>
<name>A0A212PVN4_9PROT</name>
<evidence type="ECO:0000256" key="4">
    <source>
        <dbReference type="ARBA" id="ARBA00022692"/>
    </source>
</evidence>
<keyword evidence="3 7" id="KW-1003">Cell membrane</keyword>
<evidence type="ECO:0000256" key="2">
    <source>
        <dbReference type="ARBA" id="ARBA00010792"/>
    </source>
</evidence>
<evidence type="ECO:0000256" key="3">
    <source>
        <dbReference type="ARBA" id="ARBA00022475"/>
    </source>
</evidence>
<dbReference type="EMBL" id="FYEH01000001">
    <property type="protein sequence ID" value="SNB51026.1"/>
    <property type="molecule type" value="Genomic_DNA"/>
</dbReference>
<dbReference type="PANTHER" id="PTHR30353">
    <property type="entry name" value="INNER MEMBRANE PROTEIN DEDA-RELATED"/>
    <property type="match status" value="1"/>
</dbReference>
<dbReference type="OrthoDB" id="9801622at2"/>
<keyword evidence="5 7" id="KW-1133">Transmembrane helix</keyword>
<sequence>MSFADVSDMITAFVRLHQGWTAPIVFLLAFGESIAFLSILIPATVILLAVGALIGQANLPFLPIWLAAVLGATLGDWLSYWVGDRYKEGVARMWPLSRTPELLPRGYAFFQRYGWLGVFGGRFLGPLRASVPLVAGICAMPFWPFQTANLFSAVLWAFLMLAPGAYGIGWLEGWLG</sequence>
<dbReference type="PANTHER" id="PTHR30353:SF15">
    <property type="entry name" value="INNER MEMBRANE PROTEIN YABI"/>
    <property type="match status" value="1"/>
</dbReference>
<evidence type="ECO:0000313" key="10">
    <source>
        <dbReference type="Proteomes" id="UP000197065"/>
    </source>
</evidence>
<dbReference type="RefSeq" id="WP_088559370.1">
    <property type="nucleotide sequence ID" value="NZ_FYEH01000001.1"/>
</dbReference>
<dbReference type="InterPro" id="IPR032818">
    <property type="entry name" value="DedA-like"/>
</dbReference>
<comment type="caution">
    <text evidence="7">Lacks conserved residue(s) required for the propagation of feature annotation.</text>
</comment>
<evidence type="ECO:0000256" key="1">
    <source>
        <dbReference type="ARBA" id="ARBA00004651"/>
    </source>
</evidence>
<evidence type="ECO:0000256" key="7">
    <source>
        <dbReference type="RuleBase" id="RU367016"/>
    </source>
</evidence>
<keyword evidence="6 7" id="KW-0472">Membrane</keyword>
<protein>
    <submittedName>
        <fullName evidence="9">Membrane protein DedA, SNARE-associated domain</fullName>
    </submittedName>
</protein>
<evidence type="ECO:0000259" key="8">
    <source>
        <dbReference type="Pfam" id="PF09335"/>
    </source>
</evidence>
<evidence type="ECO:0000256" key="6">
    <source>
        <dbReference type="ARBA" id="ARBA00023136"/>
    </source>
</evidence>
<feature type="transmembrane region" description="Helical" evidence="7">
    <location>
        <begin position="20"/>
        <end position="50"/>
    </location>
</feature>
<reference evidence="9 10" key="1">
    <citation type="submission" date="2017-06" db="EMBL/GenBank/DDBJ databases">
        <authorList>
            <person name="Kim H.J."/>
            <person name="Triplett B.A."/>
        </authorList>
    </citation>
    <scope>NUCLEOTIDE SEQUENCE [LARGE SCALE GENOMIC DNA]</scope>
    <source>
        <strain evidence="9 10">B29T1</strain>
    </source>
</reference>
<feature type="transmembrane region" description="Helical" evidence="7">
    <location>
        <begin position="62"/>
        <end position="83"/>
    </location>
</feature>
<accession>A0A212PVN4</accession>
<gene>
    <name evidence="9" type="ORF">SAMN07250955_10120</name>
</gene>
<feature type="transmembrane region" description="Helical" evidence="7">
    <location>
        <begin position="150"/>
        <end position="171"/>
    </location>
</feature>
<comment type="subcellular location">
    <subcellularLocation>
        <location evidence="1 7">Cell membrane</location>
        <topology evidence="1 7">Multi-pass membrane protein</topology>
    </subcellularLocation>
</comment>
<keyword evidence="10" id="KW-1185">Reference proteome</keyword>
<evidence type="ECO:0000256" key="5">
    <source>
        <dbReference type="ARBA" id="ARBA00022989"/>
    </source>
</evidence>